<evidence type="ECO:0000313" key="1">
    <source>
        <dbReference type="EMBL" id="KAF3549042.1"/>
    </source>
</evidence>
<comment type="caution">
    <text evidence="1">The sequence shown here is derived from an EMBL/GenBank/DDBJ whole genome shotgun (WGS) entry which is preliminary data.</text>
</comment>
<sequence>MILLDLVPSLIMVDHAPPEHASIIVLTHTSSIDKINSRVAPTSDPWNFHETSFYTASAFKAVHAIESGVRPSPFPPDHLRVFPGHRGSLGRSTITSPFSAHETAFLHTSALKAVHAIESGVRPSPFPPDHLRVFPGHRGSLGRDHP</sequence>
<keyword evidence="2" id="KW-1185">Reference proteome</keyword>
<gene>
    <name evidence="1" type="ORF">DY000_02006703</name>
</gene>
<dbReference type="EMBL" id="QGKV02000832">
    <property type="protein sequence ID" value="KAF3549042.1"/>
    <property type="molecule type" value="Genomic_DNA"/>
</dbReference>
<dbReference type="Proteomes" id="UP000266723">
    <property type="component" value="Unassembled WGS sequence"/>
</dbReference>
<accession>A0ABQ7CC27</accession>
<name>A0ABQ7CC27_BRACR</name>
<evidence type="ECO:0000313" key="2">
    <source>
        <dbReference type="Proteomes" id="UP000266723"/>
    </source>
</evidence>
<protein>
    <submittedName>
        <fullName evidence="1">Uncharacterized protein</fullName>
    </submittedName>
</protein>
<reference evidence="1 2" key="1">
    <citation type="journal article" date="2020" name="BMC Genomics">
        <title>Intraspecific diversification of the crop wild relative Brassica cretica Lam. using demographic model selection.</title>
        <authorList>
            <person name="Kioukis A."/>
            <person name="Michalopoulou V.A."/>
            <person name="Briers L."/>
            <person name="Pirintsos S."/>
            <person name="Studholme D.J."/>
            <person name="Pavlidis P."/>
            <person name="Sarris P.F."/>
        </authorList>
    </citation>
    <scope>NUCLEOTIDE SEQUENCE [LARGE SCALE GENOMIC DNA]</scope>
    <source>
        <strain evidence="2">cv. PFS-1207/04</strain>
    </source>
</reference>
<proteinExistence type="predicted"/>
<organism evidence="1 2">
    <name type="scientific">Brassica cretica</name>
    <name type="common">Mustard</name>
    <dbReference type="NCBI Taxonomy" id="69181"/>
    <lineage>
        <taxon>Eukaryota</taxon>
        <taxon>Viridiplantae</taxon>
        <taxon>Streptophyta</taxon>
        <taxon>Embryophyta</taxon>
        <taxon>Tracheophyta</taxon>
        <taxon>Spermatophyta</taxon>
        <taxon>Magnoliopsida</taxon>
        <taxon>eudicotyledons</taxon>
        <taxon>Gunneridae</taxon>
        <taxon>Pentapetalae</taxon>
        <taxon>rosids</taxon>
        <taxon>malvids</taxon>
        <taxon>Brassicales</taxon>
        <taxon>Brassicaceae</taxon>
        <taxon>Brassiceae</taxon>
        <taxon>Brassica</taxon>
    </lineage>
</organism>